<dbReference type="Gene3D" id="3.30.160.60">
    <property type="entry name" value="Classic Zinc Finger"/>
    <property type="match status" value="2"/>
</dbReference>
<feature type="domain" description="C2H2-type" evidence="7">
    <location>
        <begin position="337"/>
        <end position="364"/>
    </location>
</feature>
<gene>
    <name evidence="8" type="ORF">ILYODFUR_004549</name>
</gene>
<dbReference type="SMART" id="SM00355">
    <property type="entry name" value="ZnF_C2H2"/>
    <property type="match status" value="2"/>
</dbReference>
<organism evidence="8 9">
    <name type="scientific">Ilyodon furcidens</name>
    <name type="common">goldbreast splitfin</name>
    <dbReference type="NCBI Taxonomy" id="33524"/>
    <lineage>
        <taxon>Eukaryota</taxon>
        <taxon>Metazoa</taxon>
        <taxon>Chordata</taxon>
        <taxon>Craniata</taxon>
        <taxon>Vertebrata</taxon>
        <taxon>Euteleostomi</taxon>
        <taxon>Actinopterygii</taxon>
        <taxon>Neopterygii</taxon>
        <taxon>Teleostei</taxon>
        <taxon>Neoteleostei</taxon>
        <taxon>Acanthomorphata</taxon>
        <taxon>Ovalentaria</taxon>
        <taxon>Atherinomorphae</taxon>
        <taxon>Cyprinodontiformes</taxon>
        <taxon>Goodeidae</taxon>
        <taxon>Ilyodon</taxon>
    </lineage>
</organism>
<dbReference type="Pfam" id="PF00096">
    <property type="entry name" value="zf-C2H2"/>
    <property type="match status" value="2"/>
</dbReference>
<keyword evidence="4" id="KW-0862">Zinc</keyword>
<comment type="caution">
    <text evidence="8">The sequence shown here is derived from an EMBL/GenBank/DDBJ whole genome shotgun (WGS) entry which is preliminary data.</text>
</comment>
<keyword evidence="9" id="KW-1185">Reference proteome</keyword>
<dbReference type="InterPro" id="IPR050717">
    <property type="entry name" value="C2H2-ZF_Transcription_Reg"/>
</dbReference>
<dbReference type="EMBL" id="JAHRIQ010081349">
    <property type="protein sequence ID" value="MEQ2246975.1"/>
    <property type="molecule type" value="Genomic_DNA"/>
</dbReference>
<dbReference type="PROSITE" id="PS50157">
    <property type="entry name" value="ZINC_FINGER_C2H2_2"/>
    <property type="match status" value="2"/>
</dbReference>
<dbReference type="InterPro" id="IPR013087">
    <property type="entry name" value="Znf_C2H2_type"/>
</dbReference>
<evidence type="ECO:0000256" key="6">
    <source>
        <dbReference type="SAM" id="MobiDB-lite"/>
    </source>
</evidence>
<evidence type="ECO:0000256" key="3">
    <source>
        <dbReference type="ARBA" id="ARBA00022771"/>
    </source>
</evidence>
<name>A0ABV0UP17_9TELE</name>
<feature type="compositionally biased region" description="Basic and acidic residues" evidence="6">
    <location>
        <begin position="189"/>
        <end position="199"/>
    </location>
</feature>
<accession>A0ABV0UP17</accession>
<dbReference type="PANTHER" id="PTHR14196">
    <property type="entry name" value="ODD-SKIPPED - RELATED"/>
    <property type="match status" value="1"/>
</dbReference>
<dbReference type="InterPro" id="IPR036236">
    <property type="entry name" value="Znf_C2H2_sf"/>
</dbReference>
<keyword evidence="2" id="KW-0677">Repeat</keyword>
<keyword evidence="1" id="KW-0479">Metal-binding</keyword>
<sequence length="395" mass="44787">MANSSSNNNNCVAFHSKLTSIMEMLAKAAVIEISKLWEDGFAVVQVELLRRESEIKALNRKLMSMENERFTTLSQAANKSSSLPRREQQNNLLPPAGEGPSVDPVQTSPSDQSIRDKADSTANNRAPLSAQMEENQRKSDLCEADDEDKEDSVVKLEEDDDVEIVEQEVDLNPRSSIAGHHEVERIQRPAEVPQEKETQHWASVSVGDSDTENDSDCFFESNQLSQNLDSEILLIQNSLDIFDNSAEATYSDRQARENRTLQGASSKSRAPVTFSQSQPSQQTSQHAHRETSVGFLLEKQRRTRNMSAFIPDSRLFVSNEPELHKTVESRRVKEKWYICPFCGKSFDRISHLQIHQRIHTGEKPYTCELCGKCFSQRSNLRTHQRTHKEPLSQNV</sequence>
<dbReference type="PANTHER" id="PTHR14196:SF12">
    <property type="entry name" value="ZINC FINGER PROTEIN 208-LIKE"/>
    <property type="match status" value="1"/>
</dbReference>
<evidence type="ECO:0000259" key="7">
    <source>
        <dbReference type="PROSITE" id="PS50157"/>
    </source>
</evidence>
<reference evidence="8 9" key="1">
    <citation type="submission" date="2021-06" db="EMBL/GenBank/DDBJ databases">
        <authorList>
            <person name="Palmer J.M."/>
        </authorList>
    </citation>
    <scope>NUCLEOTIDE SEQUENCE [LARGE SCALE GENOMIC DNA]</scope>
    <source>
        <strain evidence="9">if_2019</strain>
        <tissue evidence="8">Muscle</tissue>
    </source>
</reference>
<keyword evidence="3 5" id="KW-0863">Zinc-finger</keyword>
<evidence type="ECO:0000313" key="8">
    <source>
        <dbReference type="EMBL" id="MEQ2246975.1"/>
    </source>
</evidence>
<evidence type="ECO:0000256" key="5">
    <source>
        <dbReference type="PROSITE-ProRule" id="PRU00042"/>
    </source>
</evidence>
<feature type="region of interest" description="Disordered" evidence="6">
    <location>
        <begin position="250"/>
        <end position="291"/>
    </location>
</feature>
<feature type="region of interest" description="Disordered" evidence="6">
    <location>
        <begin position="189"/>
        <end position="213"/>
    </location>
</feature>
<evidence type="ECO:0000256" key="4">
    <source>
        <dbReference type="ARBA" id="ARBA00022833"/>
    </source>
</evidence>
<dbReference type="SUPFAM" id="SSF57667">
    <property type="entry name" value="beta-beta-alpha zinc fingers"/>
    <property type="match status" value="1"/>
</dbReference>
<proteinExistence type="predicted"/>
<feature type="region of interest" description="Disordered" evidence="6">
    <location>
        <begin position="75"/>
        <end position="154"/>
    </location>
</feature>
<dbReference type="PROSITE" id="PS00028">
    <property type="entry name" value="ZINC_FINGER_C2H2_1"/>
    <property type="match status" value="2"/>
</dbReference>
<evidence type="ECO:0000256" key="2">
    <source>
        <dbReference type="ARBA" id="ARBA00022737"/>
    </source>
</evidence>
<protein>
    <recommendedName>
        <fullName evidence="7">C2H2-type domain-containing protein</fullName>
    </recommendedName>
</protein>
<dbReference type="Proteomes" id="UP001482620">
    <property type="component" value="Unassembled WGS sequence"/>
</dbReference>
<feature type="compositionally biased region" description="Low complexity" evidence="6">
    <location>
        <begin position="275"/>
        <end position="285"/>
    </location>
</feature>
<evidence type="ECO:0000313" key="9">
    <source>
        <dbReference type="Proteomes" id="UP001482620"/>
    </source>
</evidence>
<feature type="domain" description="C2H2-type" evidence="7">
    <location>
        <begin position="365"/>
        <end position="387"/>
    </location>
</feature>
<evidence type="ECO:0000256" key="1">
    <source>
        <dbReference type="ARBA" id="ARBA00022723"/>
    </source>
</evidence>